<dbReference type="OrthoDB" id="294251at2759"/>
<proteinExistence type="predicted"/>
<feature type="compositionally biased region" description="Polar residues" evidence="1">
    <location>
        <begin position="151"/>
        <end position="162"/>
    </location>
</feature>
<dbReference type="FunFam" id="1.10.472.80:FF:000027">
    <property type="entry name" value="GTPase activating protein (Evi5)"/>
    <property type="match status" value="1"/>
</dbReference>
<evidence type="ECO:0000259" key="2">
    <source>
        <dbReference type="PROSITE" id="PS50086"/>
    </source>
</evidence>
<evidence type="ECO:0000313" key="4">
    <source>
        <dbReference type="Proteomes" id="UP000652761"/>
    </source>
</evidence>
<feature type="non-terminal residue" evidence="3">
    <location>
        <position position="162"/>
    </location>
</feature>
<dbReference type="Proteomes" id="UP000652761">
    <property type="component" value="Unassembled WGS sequence"/>
</dbReference>
<feature type="domain" description="Rab-GAP TBC" evidence="2">
    <location>
        <begin position="1"/>
        <end position="67"/>
    </location>
</feature>
<evidence type="ECO:0000256" key="1">
    <source>
        <dbReference type="SAM" id="MobiDB-lite"/>
    </source>
</evidence>
<sequence>VGLPLVQQYLFQFEQLVKEYLPKLGEHFSQEMINPSMYASQWFITVFSYSFPFPLALRIWDVFLYEGVKIVFQVGLALLRYCHDDLVKLPFEKLVHALKNFPEDAMNPDMLLPMAFSTKVSRRLRELEEEYKKRNEGRSLKEATSDRRQPQPINQKQLSVKQ</sequence>
<gene>
    <name evidence="3" type="ORF">Taro_032119</name>
</gene>
<dbReference type="PANTHER" id="PTHR47219">
    <property type="entry name" value="RAB GTPASE-ACTIVATING PROTEIN 1-LIKE"/>
    <property type="match status" value="1"/>
</dbReference>
<dbReference type="GO" id="GO:0031267">
    <property type="term" value="F:small GTPase binding"/>
    <property type="evidence" value="ECO:0007669"/>
    <property type="project" value="TreeGrafter"/>
</dbReference>
<dbReference type="PROSITE" id="PS50086">
    <property type="entry name" value="TBC_RABGAP"/>
    <property type="match status" value="1"/>
</dbReference>
<dbReference type="PANTHER" id="PTHR47219:SF9">
    <property type="entry name" value="GTPASE ACTIVATING PROTEIN AND CENTROSOME-ASSOCIATED, ISOFORM B"/>
    <property type="match status" value="1"/>
</dbReference>
<dbReference type="AlphaFoldDB" id="A0A843VTY1"/>
<comment type="caution">
    <text evidence="3">The sequence shown here is derived from an EMBL/GenBank/DDBJ whole genome shotgun (WGS) entry which is preliminary data.</text>
</comment>
<dbReference type="Pfam" id="PF00566">
    <property type="entry name" value="RabGAP-TBC"/>
    <property type="match status" value="1"/>
</dbReference>
<organism evidence="3 4">
    <name type="scientific">Colocasia esculenta</name>
    <name type="common">Wild taro</name>
    <name type="synonym">Arum esculentum</name>
    <dbReference type="NCBI Taxonomy" id="4460"/>
    <lineage>
        <taxon>Eukaryota</taxon>
        <taxon>Viridiplantae</taxon>
        <taxon>Streptophyta</taxon>
        <taxon>Embryophyta</taxon>
        <taxon>Tracheophyta</taxon>
        <taxon>Spermatophyta</taxon>
        <taxon>Magnoliopsida</taxon>
        <taxon>Liliopsida</taxon>
        <taxon>Araceae</taxon>
        <taxon>Aroideae</taxon>
        <taxon>Colocasieae</taxon>
        <taxon>Colocasia</taxon>
    </lineage>
</organism>
<dbReference type="InterPro" id="IPR050302">
    <property type="entry name" value="Rab_GAP_TBC_domain"/>
</dbReference>
<dbReference type="EMBL" id="NMUH01002344">
    <property type="protein sequence ID" value="MQL99395.1"/>
    <property type="molecule type" value="Genomic_DNA"/>
</dbReference>
<dbReference type="Gene3D" id="1.10.472.80">
    <property type="entry name" value="Ypt/Rab-GAP domain of gyp1p, domain 3"/>
    <property type="match status" value="1"/>
</dbReference>
<dbReference type="InterPro" id="IPR035969">
    <property type="entry name" value="Rab-GAP_TBC_sf"/>
</dbReference>
<feature type="compositionally biased region" description="Basic and acidic residues" evidence="1">
    <location>
        <begin position="129"/>
        <end position="149"/>
    </location>
</feature>
<protein>
    <recommendedName>
        <fullName evidence="2">Rab-GAP TBC domain-containing protein</fullName>
    </recommendedName>
</protein>
<dbReference type="SUPFAM" id="SSF47923">
    <property type="entry name" value="Ypt/Rab-GAP domain of gyp1p"/>
    <property type="match status" value="1"/>
</dbReference>
<dbReference type="GO" id="GO:0005096">
    <property type="term" value="F:GTPase activator activity"/>
    <property type="evidence" value="ECO:0007669"/>
    <property type="project" value="TreeGrafter"/>
</dbReference>
<reference evidence="3" key="1">
    <citation type="submission" date="2017-07" db="EMBL/GenBank/DDBJ databases">
        <title>Taro Niue Genome Assembly and Annotation.</title>
        <authorList>
            <person name="Atibalentja N."/>
            <person name="Keating K."/>
            <person name="Fields C.J."/>
        </authorList>
    </citation>
    <scope>NUCLEOTIDE SEQUENCE</scope>
    <source>
        <strain evidence="3">Niue_2</strain>
        <tissue evidence="3">Leaf</tissue>
    </source>
</reference>
<dbReference type="InterPro" id="IPR000195">
    <property type="entry name" value="Rab-GAP-TBC_dom"/>
</dbReference>
<evidence type="ECO:0000313" key="3">
    <source>
        <dbReference type="EMBL" id="MQL99395.1"/>
    </source>
</evidence>
<name>A0A843VTY1_COLES</name>
<feature type="region of interest" description="Disordered" evidence="1">
    <location>
        <begin position="129"/>
        <end position="162"/>
    </location>
</feature>
<keyword evidence="4" id="KW-1185">Reference proteome</keyword>
<accession>A0A843VTY1</accession>